<keyword evidence="5 11" id="KW-0479">Metal-binding</keyword>
<dbReference type="UniPathway" id="UPA00946"/>
<evidence type="ECO:0000256" key="12">
    <source>
        <dbReference type="RuleBase" id="RU361121"/>
    </source>
</evidence>
<dbReference type="Pfam" id="PF13714">
    <property type="entry name" value="PEP_mutase"/>
    <property type="match status" value="1"/>
</dbReference>
<protein>
    <recommendedName>
        <fullName evidence="10 11">2-methylisocitrate lyase</fullName>
        <shortName evidence="11">2-MIC</shortName>
        <shortName evidence="11">MICL</shortName>
        <ecNumber evidence="4 11">4.1.3.30</ecNumber>
    </recommendedName>
    <alternativeName>
        <fullName evidence="11">(2R,3S)-2-methylisocitrate lyase</fullName>
    </alternativeName>
</protein>
<dbReference type="FunFam" id="3.20.20.60:FF:000009">
    <property type="entry name" value="2-methylisocitrate lyase"/>
    <property type="match status" value="1"/>
</dbReference>
<evidence type="ECO:0000256" key="2">
    <source>
        <dbReference type="ARBA" id="ARBA00001946"/>
    </source>
</evidence>
<evidence type="ECO:0000256" key="7">
    <source>
        <dbReference type="ARBA" id="ARBA00023239"/>
    </source>
</evidence>
<feature type="binding site" evidence="11">
    <location>
        <position position="88"/>
    </location>
    <ligand>
        <name>Mg(2+)</name>
        <dbReference type="ChEBI" id="CHEBI:18420"/>
    </ligand>
</feature>
<gene>
    <name evidence="11" type="primary">prpB</name>
    <name evidence="13" type="ORF">BJI69_12300</name>
</gene>
<evidence type="ECO:0000313" key="13">
    <source>
        <dbReference type="EMBL" id="APG04600.1"/>
    </source>
</evidence>
<sequence>MAQLPSAGGRFRAALAAEQPLQVIGAINANHALLAKRAGFRAIYLSGGGVAAGSLGLPDLGINTLDDVLTDVRRITDVCDLPLMVDIDTGFGPSAFNIARTVKSLIKFGAAACHIEDQVGAKRCGHRPGKEIVTTEEMADRVKAAADAKTDPDFFLIARTDAIAVLGVDAAIERAIACQEAGADAIFAEAAYDLPTYQRFVEALKVPVLANITEFGQTPLFSTEELGSVGVGIVLYPLSAFRAMNKAAENVYTAIRRDGHQRNVIDTMQTREELYDRIGYHDYERHLDALFSKKG</sequence>
<evidence type="ECO:0000256" key="3">
    <source>
        <dbReference type="ARBA" id="ARBA00009282"/>
    </source>
</evidence>
<evidence type="ECO:0000256" key="1">
    <source>
        <dbReference type="ARBA" id="ARBA00001050"/>
    </source>
</evidence>
<comment type="function">
    <text evidence="12">Catalyzes the thermodynamically favored C-C bond cleavage of (2R,3S)-2-methylisocitrate to yield pyruvate and succinate.</text>
</comment>
<organism evidence="13 14">
    <name type="scientific">Luteibacter rhizovicinus DSM 16549</name>
    <dbReference type="NCBI Taxonomy" id="1440763"/>
    <lineage>
        <taxon>Bacteria</taxon>
        <taxon>Pseudomonadati</taxon>
        <taxon>Pseudomonadota</taxon>
        <taxon>Gammaproteobacteria</taxon>
        <taxon>Lysobacterales</taxon>
        <taxon>Rhodanobacteraceae</taxon>
        <taxon>Luteibacter</taxon>
    </lineage>
</organism>
<evidence type="ECO:0000256" key="8">
    <source>
        <dbReference type="ARBA" id="ARBA00044762"/>
    </source>
</evidence>
<feature type="binding site" evidence="11">
    <location>
        <begin position="46"/>
        <end position="48"/>
    </location>
    <ligand>
        <name>substrate</name>
    </ligand>
</feature>
<evidence type="ECO:0000256" key="5">
    <source>
        <dbReference type="ARBA" id="ARBA00022723"/>
    </source>
</evidence>
<comment type="similarity">
    <text evidence="3 11 12">Belongs to the isocitrate lyase/PEP mutase superfamily. Methylisocitrate lyase family.</text>
</comment>
<evidence type="ECO:0000256" key="4">
    <source>
        <dbReference type="ARBA" id="ARBA00012260"/>
    </source>
</evidence>
<dbReference type="PANTHER" id="PTHR42905:SF5">
    <property type="entry name" value="CARBOXYVINYL-CARBOXYPHOSPHONATE PHOSPHORYLMUTASE, CHLOROPLASTIC"/>
    <property type="match status" value="1"/>
</dbReference>
<dbReference type="NCBIfam" id="NF008455">
    <property type="entry name" value="PRK11320.1"/>
    <property type="match status" value="1"/>
</dbReference>
<feature type="binding site" evidence="11">
    <location>
        <position position="271"/>
    </location>
    <ligand>
        <name>substrate</name>
    </ligand>
</feature>
<name>A0A0G9HGP4_9GAMM</name>
<feature type="binding site" evidence="11">
    <location>
        <begin position="124"/>
        <end position="125"/>
    </location>
    <ligand>
        <name>substrate</name>
    </ligand>
</feature>
<dbReference type="AlphaFoldDB" id="A0A0G9HGP4"/>
<comment type="catalytic activity">
    <reaction evidence="1 11 12">
        <text>(2S,3R)-3-hydroxybutane-1,2,3-tricarboxylate = pyruvate + succinate</text>
        <dbReference type="Rhea" id="RHEA:16809"/>
        <dbReference type="ChEBI" id="CHEBI:15361"/>
        <dbReference type="ChEBI" id="CHEBI:30031"/>
        <dbReference type="ChEBI" id="CHEBI:57429"/>
        <dbReference type="EC" id="4.1.3.30"/>
    </reaction>
</comment>
<reference evidence="14" key="1">
    <citation type="submission" date="2016-09" db="EMBL/GenBank/DDBJ databases">
        <authorList>
            <person name="Lysoe E."/>
        </authorList>
    </citation>
    <scope>NUCLEOTIDE SEQUENCE [LARGE SCALE GENOMIC DNA]</scope>
    <source>
        <strain evidence="14">LJ96T</strain>
    </source>
</reference>
<dbReference type="Gene3D" id="3.20.20.60">
    <property type="entry name" value="Phosphoenolpyruvate-binding domains"/>
    <property type="match status" value="1"/>
</dbReference>
<dbReference type="GO" id="GO:0019629">
    <property type="term" value="P:propionate catabolic process, 2-methylcitrate cycle"/>
    <property type="evidence" value="ECO:0007669"/>
    <property type="project" value="UniProtKB-UniRule"/>
</dbReference>
<dbReference type="InterPro" id="IPR015813">
    <property type="entry name" value="Pyrv/PenolPyrv_kinase-like_dom"/>
</dbReference>
<dbReference type="InterPro" id="IPR040442">
    <property type="entry name" value="Pyrv_kinase-like_dom_sf"/>
</dbReference>
<dbReference type="GO" id="GO:0000287">
    <property type="term" value="F:magnesium ion binding"/>
    <property type="evidence" value="ECO:0007669"/>
    <property type="project" value="UniProtKB-UniRule"/>
</dbReference>
<dbReference type="OrthoDB" id="9771433at2"/>
<evidence type="ECO:0000313" key="14">
    <source>
        <dbReference type="Proteomes" id="UP000182987"/>
    </source>
</evidence>
<dbReference type="PANTHER" id="PTHR42905">
    <property type="entry name" value="PHOSPHOENOLPYRUVATE CARBOXYLASE"/>
    <property type="match status" value="1"/>
</dbReference>
<dbReference type="NCBIfam" id="TIGR02317">
    <property type="entry name" value="prpB"/>
    <property type="match status" value="1"/>
</dbReference>
<keyword evidence="14" id="KW-1185">Reference proteome</keyword>
<dbReference type="InterPro" id="IPR012695">
    <property type="entry name" value="PrpB"/>
</dbReference>
<dbReference type="EMBL" id="CP017480">
    <property type="protein sequence ID" value="APG04600.1"/>
    <property type="molecule type" value="Genomic_DNA"/>
</dbReference>
<dbReference type="STRING" id="1440763.BJI69_12300"/>
<dbReference type="InterPro" id="IPR018523">
    <property type="entry name" value="Isocitrate_lyase_ph_CS"/>
</dbReference>
<dbReference type="CDD" id="cd00377">
    <property type="entry name" value="ICL_PEPM"/>
    <property type="match status" value="1"/>
</dbReference>
<dbReference type="PROSITE" id="PS00161">
    <property type="entry name" value="ISOCITRATE_LYASE"/>
    <property type="match status" value="1"/>
</dbReference>
<keyword evidence="6 11" id="KW-0460">Magnesium</keyword>
<comment type="subunit">
    <text evidence="8 11">Homotetramer; dimer of dimers.</text>
</comment>
<proteinExistence type="inferred from homology"/>
<comment type="pathway">
    <text evidence="11 12">Organic acid metabolism; propanoate degradation.</text>
</comment>
<feature type="binding site" evidence="11">
    <location>
        <position position="86"/>
    </location>
    <ligand>
        <name>Mg(2+)</name>
        <dbReference type="ChEBI" id="CHEBI:18420"/>
    </ligand>
</feature>
<accession>A0A0G9HGP4</accession>
<dbReference type="Proteomes" id="UP000182987">
    <property type="component" value="Chromosome"/>
</dbReference>
<feature type="binding site" evidence="11">
    <location>
        <position position="159"/>
    </location>
    <ligand>
        <name>substrate</name>
    </ligand>
</feature>
<dbReference type="EC" id="4.1.3.30" evidence="4 11"/>
<feature type="binding site" evidence="11">
    <location>
        <position position="242"/>
    </location>
    <ligand>
        <name>substrate</name>
    </ligand>
</feature>
<comment type="function">
    <text evidence="11">Involved in the catabolism of short chain fatty acids (SCFA) via the 2-methylcitrate cycle (propionate degradation route). Catalyzes the thermodynamically favored C-C bond cleavage of (2R,3S)-2-methylisocitrate to yield pyruvate and succinate via an alpha-carboxy-carbanion intermediate.</text>
</comment>
<dbReference type="RefSeq" id="WP_046966235.1">
    <property type="nucleotide sequence ID" value="NZ_CP017480.1"/>
</dbReference>
<evidence type="ECO:0000256" key="10">
    <source>
        <dbReference type="ARBA" id="ARBA00073849"/>
    </source>
</evidence>
<dbReference type="GO" id="GO:0046421">
    <property type="term" value="F:methylisocitrate lyase activity"/>
    <property type="evidence" value="ECO:0007669"/>
    <property type="project" value="UniProtKB-UniRule"/>
</dbReference>
<feature type="binding site" evidence="11">
    <location>
        <begin position="211"/>
        <end position="213"/>
    </location>
    <ligand>
        <name>substrate</name>
    </ligand>
</feature>
<evidence type="ECO:0000256" key="11">
    <source>
        <dbReference type="HAMAP-Rule" id="MF_01939"/>
    </source>
</evidence>
<dbReference type="PATRIC" id="fig|1440763.5.peg.4141"/>
<dbReference type="SUPFAM" id="SSF51621">
    <property type="entry name" value="Phosphoenolpyruvate/pyruvate domain"/>
    <property type="match status" value="1"/>
</dbReference>
<keyword evidence="7 11" id="KW-0456">Lyase</keyword>
<comment type="function">
    <text evidence="9">Involved in the catabolism of short chain fatty acids (SCFA) via the 2-methylcitrate cycle I (propionate degradation route). Catalyzes the thermodynamically favored C-C bond cleavage of (2R,3S)-2-methylisocitrate to yield pyruvate and succinate via an alpha-carboxy-carbanion intermediate.</text>
</comment>
<comment type="cofactor">
    <cofactor evidence="2 11">
        <name>Mg(2+)</name>
        <dbReference type="ChEBI" id="CHEBI:18420"/>
    </cofactor>
</comment>
<feature type="binding site" evidence="11">
    <location>
        <position position="189"/>
    </location>
    <ligand>
        <name>substrate</name>
    </ligand>
</feature>
<dbReference type="HAMAP" id="MF_01939">
    <property type="entry name" value="PrpB"/>
    <property type="match status" value="1"/>
</dbReference>
<evidence type="ECO:0000256" key="6">
    <source>
        <dbReference type="ARBA" id="ARBA00022842"/>
    </source>
</evidence>
<evidence type="ECO:0000256" key="9">
    <source>
        <dbReference type="ARBA" id="ARBA00057039"/>
    </source>
</evidence>
<dbReference type="InterPro" id="IPR039556">
    <property type="entry name" value="ICL/PEPM"/>
</dbReference>
<dbReference type="KEGG" id="lrz:BJI69_12300"/>